<dbReference type="Pfam" id="PF19135">
    <property type="entry name" value="DUF5818"/>
    <property type="match status" value="2"/>
</dbReference>
<dbReference type="PROSITE" id="PS51782">
    <property type="entry name" value="LYSM"/>
    <property type="match status" value="2"/>
</dbReference>
<dbReference type="Proteomes" id="UP001165396">
    <property type="component" value="Unassembled WGS sequence"/>
</dbReference>
<dbReference type="SUPFAM" id="SSF54106">
    <property type="entry name" value="LysM domain"/>
    <property type="match status" value="2"/>
</dbReference>
<dbReference type="SMART" id="SM00257">
    <property type="entry name" value="LysM"/>
    <property type="match status" value="2"/>
</dbReference>
<dbReference type="RefSeq" id="WP_258292736.1">
    <property type="nucleotide sequence ID" value="NZ_JANKJG010000001.1"/>
</dbReference>
<evidence type="ECO:0000313" key="3">
    <source>
        <dbReference type="EMBL" id="MCR8825057.1"/>
    </source>
</evidence>
<dbReference type="Pfam" id="PF01476">
    <property type="entry name" value="LysM"/>
    <property type="match status" value="2"/>
</dbReference>
<dbReference type="PANTHER" id="PTHR33734">
    <property type="entry name" value="LYSM DOMAIN-CONTAINING GPI-ANCHORED PROTEIN 2"/>
    <property type="match status" value="1"/>
</dbReference>
<feature type="signal peptide" evidence="1">
    <location>
        <begin position="1"/>
        <end position="28"/>
    </location>
</feature>
<dbReference type="InterPro" id="IPR018392">
    <property type="entry name" value="LysM"/>
</dbReference>
<reference evidence="3" key="1">
    <citation type="submission" date="2022-07" db="EMBL/GenBank/DDBJ databases">
        <title>Pseudosulfitobacter sp. strain AP-MA-4, whole genome sequence.</title>
        <authorList>
            <person name="Jiang Y."/>
        </authorList>
    </citation>
    <scope>NUCLEOTIDE SEQUENCE</scope>
    <source>
        <strain evidence="3">AP-MA-4</strain>
    </source>
</reference>
<dbReference type="Gene3D" id="3.10.350.10">
    <property type="entry name" value="LysM domain"/>
    <property type="match status" value="2"/>
</dbReference>
<gene>
    <name evidence="3" type="ORF">NTA49_00755</name>
</gene>
<evidence type="ECO:0000259" key="2">
    <source>
        <dbReference type="PROSITE" id="PS51782"/>
    </source>
</evidence>
<accession>A0ABT1YW07</accession>
<sequence>MYFRRNQFTATTAILAGLFALSAQGAGAQSRCGASYEIERGDTLYSISQACRVSLSRIMDLNPTLNNPRDIAVGTELRLVSSADSGDRTPAGSGQQRYEVQQGDTLNTIARRLGVSVFELIAENGEFDPDDLDIGQLLGVPDDRPSARVMISPSSGTQDSSVTLSARNLRPNDYVTIGAGPRAAEWSALRQAQTDDEGRLNVEVPLPEAADPGESFIFVVDTDRGVTYKSDPFDVTRETPRRLTLEGRVETGLECPELVTPDGDRYALAGNNPPITTGEYVEISGVRAPAYCAADLTTVDVYDLREVAPPPGDDASGFQAEGWVRAGTECPLLVTPSGARYALTGDGVDGAKGEYVEIRGDRADISYCMEGRATITVDQIREVTAPRNGDDDQSLTHAYLVGGWTVKGGDCNRPDFDITEAGTGSLRVETGLNGAPRTGYVELGGDPAFIFDQPYRALDLERRGVDGLAVMPPAGGAVQLGGRTIEGDGRVFINCG</sequence>
<organism evidence="3 4">
    <name type="scientific">Pseudosulfitobacter koreensis</name>
    <dbReference type="NCBI Taxonomy" id="2968472"/>
    <lineage>
        <taxon>Bacteria</taxon>
        <taxon>Pseudomonadati</taxon>
        <taxon>Pseudomonadota</taxon>
        <taxon>Alphaproteobacteria</taxon>
        <taxon>Rhodobacterales</taxon>
        <taxon>Roseobacteraceae</taxon>
        <taxon>Pseudosulfitobacter</taxon>
    </lineage>
</organism>
<feature type="domain" description="LysM" evidence="2">
    <location>
        <begin position="34"/>
        <end position="79"/>
    </location>
</feature>
<evidence type="ECO:0000256" key="1">
    <source>
        <dbReference type="SAM" id="SignalP"/>
    </source>
</evidence>
<keyword evidence="1" id="KW-0732">Signal</keyword>
<feature type="chain" id="PRO_5046546592" evidence="1">
    <location>
        <begin position="29"/>
        <end position="496"/>
    </location>
</feature>
<keyword evidence="4" id="KW-1185">Reference proteome</keyword>
<dbReference type="InterPro" id="IPR043856">
    <property type="entry name" value="DUF5818"/>
</dbReference>
<dbReference type="EMBL" id="JANKJG010000001">
    <property type="protein sequence ID" value="MCR8825057.1"/>
    <property type="molecule type" value="Genomic_DNA"/>
</dbReference>
<dbReference type="PANTHER" id="PTHR33734:SF22">
    <property type="entry name" value="MEMBRANE-BOUND LYTIC MUREIN TRANSGLYCOSYLASE D"/>
    <property type="match status" value="1"/>
</dbReference>
<proteinExistence type="predicted"/>
<evidence type="ECO:0000313" key="4">
    <source>
        <dbReference type="Proteomes" id="UP001165396"/>
    </source>
</evidence>
<dbReference type="CDD" id="cd00118">
    <property type="entry name" value="LysM"/>
    <property type="match status" value="2"/>
</dbReference>
<dbReference type="InterPro" id="IPR036779">
    <property type="entry name" value="LysM_dom_sf"/>
</dbReference>
<name>A0ABT1YW07_9RHOB</name>
<feature type="domain" description="LysM" evidence="2">
    <location>
        <begin position="96"/>
        <end position="140"/>
    </location>
</feature>
<comment type="caution">
    <text evidence="3">The sequence shown here is derived from an EMBL/GenBank/DDBJ whole genome shotgun (WGS) entry which is preliminary data.</text>
</comment>
<protein>
    <submittedName>
        <fullName evidence="3">DUF5818 domain-containing protein</fullName>
    </submittedName>
</protein>